<reference evidence="2" key="1">
    <citation type="submission" date="2017-03" db="EMBL/GenBank/DDBJ databases">
        <authorList>
            <consortium name="AG Boll"/>
        </authorList>
    </citation>
    <scope>NUCLEOTIDE SEQUENCE [LARGE SCALE GENOMIC DNA]</scope>
    <source>
        <strain evidence="2">Chol</strain>
    </source>
</reference>
<dbReference type="Pfam" id="PF13649">
    <property type="entry name" value="Methyltransf_25"/>
    <property type="match status" value="1"/>
</dbReference>
<dbReference type="Gene3D" id="3.40.50.150">
    <property type="entry name" value="Vaccinia Virus protein VP39"/>
    <property type="match status" value="1"/>
</dbReference>
<dbReference type="CDD" id="cd02440">
    <property type="entry name" value="AdoMet_MTases"/>
    <property type="match status" value="1"/>
</dbReference>
<feature type="domain" description="Methyltransferase" evidence="1">
    <location>
        <begin position="58"/>
        <end position="148"/>
    </location>
</feature>
<dbReference type="InterPro" id="IPR041698">
    <property type="entry name" value="Methyltransf_25"/>
</dbReference>
<gene>
    <name evidence="2" type="ORF">SDENCHOL_10612</name>
</gene>
<name>A0A7Z7MUT3_9PROT</name>
<dbReference type="RefSeq" id="WP_172954982.1">
    <property type="nucleotide sequence ID" value="NZ_LT837803.1"/>
</dbReference>
<dbReference type="SUPFAM" id="SSF53335">
    <property type="entry name" value="S-adenosyl-L-methionine-dependent methyltransferases"/>
    <property type="match status" value="1"/>
</dbReference>
<evidence type="ECO:0000313" key="2">
    <source>
        <dbReference type="EMBL" id="SMB22519.1"/>
    </source>
</evidence>
<protein>
    <recommendedName>
        <fullName evidence="1">Methyltransferase domain-containing protein</fullName>
    </recommendedName>
</protein>
<dbReference type="InterPro" id="IPR029063">
    <property type="entry name" value="SAM-dependent_MTases_sf"/>
</dbReference>
<evidence type="ECO:0000313" key="3">
    <source>
        <dbReference type="Proteomes" id="UP000242886"/>
    </source>
</evidence>
<accession>A0A7Z7MUT3</accession>
<sequence length="276" mass="31563">MDLLSYHMAALDDRHTDLRQSERNWDRRAAEVSRFGLADDDFALNWLARHIELAGKDVLDVSFGAGRYLQAFLQRGARIGGVEISARMIAHARARLDRSGLAYAPERLLHGSWEALDLVAQHWENAFDLVFLYFSPAISSVAMLEKVLAASRQGIYVSLYCQREDGLLSALQDEFGLPRRSVGAATADDLQHIQGILYHWGYFPHLAYEEPRKTSSHAVDYIFERYASWLFKGQEESPPQRDRLRQALMRRSVDGKIATTSRDIVGHLYLDKRVRR</sequence>
<dbReference type="AlphaFoldDB" id="A0A7Z7MUT3"/>
<evidence type="ECO:0000259" key="1">
    <source>
        <dbReference type="Pfam" id="PF13649"/>
    </source>
</evidence>
<organism evidence="2 3">
    <name type="scientific">Sterolibacterium denitrificans</name>
    <dbReference type="NCBI Taxonomy" id="157592"/>
    <lineage>
        <taxon>Bacteria</taxon>
        <taxon>Pseudomonadati</taxon>
        <taxon>Pseudomonadota</taxon>
        <taxon>Betaproteobacteria</taxon>
        <taxon>Nitrosomonadales</taxon>
        <taxon>Sterolibacteriaceae</taxon>
        <taxon>Sterolibacterium</taxon>
    </lineage>
</organism>
<keyword evidence="3" id="KW-1185">Reference proteome</keyword>
<dbReference type="EMBL" id="LT837803">
    <property type="protein sequence ID" value="SMB22519.1"/>
    <property type="molecule type" value="Genomic_DNA"/>
</dbReference>
<dbReference type="Proteomes" id="UP000242886">
    <property type="component" value="Chromosome SDENCHOL"/>
</dbReference>
<proteinExistence type="predicted"/>